<proteinExistence type="predicted"/>
<name>A0A843UU49_COLES</name>
<feature type="domain" description="SCP" evidence="2">
    <location>
        <begin position="43"/>
        <end position="121"/>
    </location>
</feature>
<dbReference type="OrthoDB" id="337038at2759"/>
<dbReference type="PANTHER" id="PTHR10334">
    <property type="entry name" value="CYSTEINE-RICH SECRETORY PROTEIN-RELATED"/>
    <property type="match status" value="1"/>
</dbReference>
<comment type="caution">
    <text evidence="3">The sequence shown here is derived from an EMBL/GenBank/DDBJ whole genome shotgun (WGS) entry which is preliminary data.</text>
</comment>
<protein>
    <recommendedName>
        <fullName evidence="2">SCP domain-containing protein</fullName>
    </recommendedName>
</protein>
<dbReference type="Proteomes" id="UP000652761">
    <property type="component" value="Unassembled WGS sequence"/>
</dbReference>
<dbReference type="AlphaFoldDB" id="A0A843UU49"/>
<feature type="signal peptide" evidence="1">
    <location>
        <begin position="1"/>
        <end position="31"/>
    </location>
</feature>
<dbReference type="EMBL" id="NMUH01000814">
    <property type="protein sequence ID" value="MQL85210.1"/>
    <property type="molecule type" value="Genomic_DNA"/>
</dbReference>
<reference evidence="3" key="1">
    <citation type="submission" date="2017-07" db="EMBL/GenBank/DDBJ databases">
        <title>Taro Niue Genome Assembly and Annotation.</title>
        <authorList>
            <person name="Atibalentja N."/>
            <person name="Keating K."/>
            <person name="Fields C.J."/>
        </authorList>
    </citation>
    <scope>NUCLEOTIDE SEQUENCE</scope>
    <source>
        <strain evidence="3">Niue_2</strain>
        <tissue evidence="3">Leaf</tissue>
    </source>
</reference>
<sequence length="169" mass="18821">MAASSISTTSSLRFLSACLLILFCPSSFTLAAGTSSSTDRSAITAAQFLAGHNAARQVVGVPPLQWDKQLTKYARVYANQRRRDCNLVHSPGYAFGENIFWGMGHRWRRRVPYKQQGNAEPRSEVLKADMRTKIHGLGLGQLFGRHELVGFPTQNRTGLLKRLVLEVFI</sequence>
<dbReference type="InterPro" id="IPR014044">
    <property type="entry name" value="CAP_dom"/>
</dbReference>
<dbReference type="SUPFAM" id="SSF55797">
    <property type="entry name" value="PR-1-like"/>
    <property type="match status" value="1"/>
</dbReference>
<keyword evidence="4" id="KW-1185">Reference proteome</keyword>
<organism evidence="3 4">
    <name type="scientific">Colocasia esculenta</name>
    <name type="common">Wild taro</name>
    <name type="synonym">Arum esculentum</name>
    <dbReference type="NCBI Taxonomy" id="4460"/>
    <lineage>
        <taxon>Eukaryota</taxon>
        <taxon>Viridiplantae</taxon>
        <taxon>Streptophyta</taxon>
        <taxon>Embryophyta</taxon>
        <taxon>Tracheophyta</taxon>
        <taxon>Spermatophyta</taxon>
        <taxon>Magnoliopsida</taxon>
        <taxon>Liliopsida</taxon>
        <taxon>Araceae</taxon>
        <taxon>Aroideae</taxon>
        <taxon>Colocasieae</taxon>
        <taxon>Colocasia</taxon>
    </lineage>
</organism>
<evidence type="ECO:0000256" key="1">
    <source>
        <dbReference type="SAM" id="SignalP"/>
    </source>
</evidence>
<gene>
    <name evidence="3" type="ORF">Taro_017724</name>
</gene>
<evidence type="ECO:0000313" key="4">
    <source>
        <dbReference type="Proteomes" id="UP000652761"/>
    </source>
</evidence>
<keyword evidence="1" id="KW-0732">Signal</keyword>
<accession>A0A843UU49</accession>
<evidence type="ECO:0000259" key="2">
    <source>
        <dbReference type="SMART" id="SM00198"/>
    </source>
</evidence>
<dbReference type="Pfam" id="PF00188">
    <property type="entry name" value="CAP"/>
    <property type="match status" value="1"/>
</dbReference>
<dbReference type="InterPro" id="IPR001283">
    <property type="entry name" value="CRISP-related"/>
</dbReference>
<evidence type="ECO:0000313" key="3">
    <source>
        <dbReference type="EMBL" id="MQL85210.1"/>
    </source>
</evidence>
<dbReference type="SMART" id="SM00198">
    <property type="entry name" value="SCP"/>
    <property type="match status" value="1"/>
</dbReference>
<dbReference type="InterPro" id="IPR035940">
    <property type="entry name" value="CAP_sf"/>
</dbReference>
<feature type="chain" id="PRO_5032738166" description="SCP domain-containing protein" evidence="1">
    <location>
        <begin position="32"/>
        <end position="169"/>
    </location>
</feature>
<dbReference type="Gene3D" id="3.40.33.10">
    <property type="entry name" value="CAP"/>
    <property type="match status" value="1"/>
</dbReference>